<evidence type="ECO:0000256" key="6">
    <source>
        <dbReference type="ARBA" id="ARBA00023316"/>
    </source>
</evidence>
<dbReference type="GO" id="GO:0071555">
    <property type="term" value="P:cell wall organization"/>
    <property type="evidence" value="ECO:0007669"/>
    <property type="project" value="UniProtKB-KW"/>
</dbReference>
<name>A0A840UNB5_9BACT</name>
<keyword evidence="9" id="KW-1185">Reference proteome</keyword>
<proteinExistence type="inferred from homology"/>
<dbReference type="AlphaFoldDB" id="A0A840UNB5"/>
<dbReference type="PANTHER" id="PTHR30518:SF2">
    <property type="entry name" value="ENDOLYTIC MUREIN TRANSGLYCOSYLASE"/>
    <property type="match status" value="1"/>
</dbReference>
<dbReference type="EMBL" id="JACHEO010000001">
    <property type="protein sequence ID" value="MBB5346326.1"/>
    <property type="molecule type" value="Genomic_DNA"/>
</dbReference>
<dbReference type="PANTHER" id="PTHR30518">
    <property type="entry name" value="ENDOLYTIC MUREIN TRANSGLYCOSYLASE"/>
    <property type="match status" value="1"/>
</dbReference>
<dbReference type="Gene3D" id="3.30.160.60">
    <property type="entry name" value="Classic Zinc Finger"/>
    <property type="match status" value="1"/>
</dbReference>
<dbReference type="HAMAP" id="MF_02065">
    <property type="entry name" value="MltG"/>
    <property type="match status" value="1"/>
</dbReference>
<evidence type="ECO:0000256" key="3">
    <source>
        <dbReference type="ARBA" id="ARBA00022989"/>
    </source>
</evidence>
<dbReference type="GO" id="GO:0005886">
    <property type="term" value="C:plasma membrane"/>
    <property type="evidence" value="ECO:0007669"/>
    <property type="project" value="UniProtKB-UniRule"/>
</dbReference>
<dbReference type="GO" id="GO:0008932">
    <property type="term" value="F:lytic endotransglycosylase activity"/>
    <property type="evidence" value="ECO:0007669"/>
    <property type="project" value="UniProtKB-UniRule"/>
</dbReference>
<sequence>MTIARGTPLKEMSKVLAGAGLVEEDVRFAVLARLLGYSGRIRAGEFKLATGMNPLQVLRQLVAARPVQHSVTIPEGLRVHEIGRIFAHGGWCDEEQFRQLAHDKAFVTGLGFGDLDSLEGYLFPDTYHLTRDIHGAEELIIMMTRRFREVWTEVAPAPAATARQHEVVILASIVEKETGRGEERAVIAGVFHNRLKSGMRLQSDPTVIYGIAGFSGNITKKHLQTPSRYNTYTLTGLPAGPISNPGRSALEAALHPAATDYLYFVGRNDGTHQFSRTLEEHNQAVRKYQRKKPEKNGKG</sequence>
<comment type="function">
    <text evidence="7">Functions as a peptidoglycan terminase that cleaves nascent peptidoglycan strands endolytically to terminate their elongation.</text>
</comment>
<dbReference type="GO" id="GO:0009252">
    <property type="term" value="P:peptidoglycan biosynthetic process"/>
    <property type="evidence" value="ECO:0007669"/>
    <property type="project" value="UniProtKB-UniRule"/>
</dbReference>
<dbReference type="FunFam" id="3.30.160.60:FF:000242">
    <property type="entry name" value="Endolytic murein transglycosylase"/>
    <property type="match status" value="1"/>
</dbReference>
<evidence type="ECO:0000256" key="5">
    <source>
        <dbReference type="ARBA" id="ARBA00023239"/>
    </source>
</evidence>
<dbReference type="NCBIfam" id="TIGR00247">
    <property type="entry name" value="endolytic transglycosylase MltG"/>
    <property type="match status" value="1"/>
</dbReference>
<comment type="catalytic activity">
    <reaction evidence="7">
        <text>a peptidoglycan chain = a peptidoglycan chain with N-acetyl-1,6-anhydromuramyl-[peptide] at the reducing end + a peptidoglycan chain with N-acetylglucosamine at the non-reducing end.</text>
        <dbReference type="EC" id="4.2.2.29"/>
    </reaction>
</comment>
<accession>A0A840UNB5</accession>
<keyword evidence="6 7" id="KW-0961">Cell wall biogenesis/degradation</keyword>
<evidence type="ECO:0000256" key="7">
    <source>
        <dbReference type="HAMAP-Rule" id="MF_02065"/>
    </source>
</evidence>
<evidence type="ECO:0000313" key="8">
    <source>
        <dbReference type="EMBL" id="MBB5346326.1"/>
    </source>
</evidence>
<keyword evidence="4 7" id="KW-0472">Membrane</keyword>
<keyword evidence="5 7" id="KW-0456">Lyase</keyword>
<keyword evidence="1 7" id="KW-1003">Cell membrane</keyword>
<gene>
    <name evidence="7" type="primary">mltG</name>
    <name evidence="8" type="ORF">HNQ81_000033</name>
</gene>
<dbReference type="InterPro" id="IPR003770">
    <property type="entry name" value="MLTG-like"/>
</dbReference>
<feature type="site" description="Important for catalytic activity" evidence="7">
    <location>
        <position position="177"/>
    </location>
</feature>
<organism evidence="8 9">
    <name type="scientific">Desulfoprunum benzoelyticum</name>
    <dbReference type="NCBI Taxonomy" id="1506996"/>
    <lineage>
        <taxon>Bacteria</taxon>
        <taxon>Pseudomonadati</taxon>
        <taxon>Thermodesulfobacteriota</taxon>
        <taxon>Desulfobulbia</taxon>
        <taxon>Desulfobulbales</taxon>
        <taxon>Desulfobulbaceae</taxon>
        <taxon>Desulfoprunum</taxon>
    </lineage>
</organism>
<dbReference type="Gene3D" id="3.30.1490.480">
    <property type="entry name" value="Endolytic murein transglycosylase"/>
    <property type="match status" value="1"/>
</dbReference>
<evidence type="ECO:0000313" key="9">
    <source>
        <dbReference type="Proteomes" id="UP000539642"/>
    </source>
</evidence>
<evidence type="ECO:0000256" key="2">
    <source>
        <dbReference type="ARBA" id="ARBA00022692"/>
    </source>
</evidence>
<dbReference type="CDD" id="cd08010">
    <property type="entry name" value="MltG_like"/>
    <property type="match status" value="1"/>
</dbReference>
<evidence type="ECO:0000256" key="1">
    <source>
        <dbReference type="ARBA" id="ARBA00022475"/>
    </source>
</evidence>
<dbReference type="EC" id="4.2.2.29" evidence="7"/>
<dbReference type="Proteomes" id="UP000539642">
    <property type="component" value="Unassembled WGS sequence"/>
</dbReference>
<reference evidence="8 9" key="1">
    <citation type="submission" date="2020-08" db="EMBL/GenBank/DDBJ databases">
        <title>Genomic Encyclopedia of Type Strains, Phase IV (KMG-IV): sequencing the most valuable type-strain genomes for metagenomic binning, comparative biology and taxonomic classification.</title>
        <authorList>
            <person name="Goeker M."/>
        </authorList>
    </citation>
    <scope>NUCLEOTIDE SEQUENCE [LARGE SCALE GENOMIC DNA]</scope>
    <source>
        <strain evidence="8 9">DSM 28570</strain>
    </source>
</reference>
<dbReference type="Pfam" id="PF02618">
    <property type="entry name" value="YceG"/>
    <property type="match status" value="1"/>
</dbReference>
<evidence type="ECO:0000256" key="4">
    <source>
        <dbReference type="ARBA" id="ARBA00023136"/>
    </source>
</evidence>
<keyword evidence="3 7" id="KW-1133">Transmembrane helix</keyword>
<comment type="caution">
    <text evidence="8">The sequence shown here is derived from an EMBL/GenBank/DDBJ whole genome shotgun (WGS) entry which is preliminary data.</text>
</comment>
<keyword evidence="2 7" id="KW-0812">Transmembrane</keyword>
<comment type="similarity">
    <text evidence="7">Belongs to the transglycosylase MltG family.</text>
</comment>
<protein>
    <recommendedName>
        <fullName evidence="7">Endolytic murein transglycosylase</fullName>
        <ecNumber evidence="7">4.2.2.29</ecNumber>
    </recommendedName>
    <alternativeName>
        <fullName evidence="7">Peptidoglycan lytic transglycosylase</fullName>
    </alternativeName>
    <alternativeName>
        <fullName evidence="7">Peptidoglycan polymerization terminase</fullName>
    </alternativeName>
</protein>